<dbReference type="PROSITE" id="PS01321">
    <property type="entry name" value="RUVC"/>
    <property type="match status" value="1"/>
</dbReference>
<evidence type="ECO:0000256" key="9">
    <source>
        <dbReference type="ARBA" id="ARBA00023125"/>
    </source>
</evidence>
<dbReference type="GO" id="GO:0008821">
    <property type="term" value="F:crossover junction DNA endonuclease activity"/>
    <property type="evidence" value="ECO:0007669"/>
    <property type="project" value="UniProtKB-UniRule"/>
</dbReference>
<comment type="caution">
    <text evidence="15">The sequence shown here is derived from an EMBL/GenBank/DDBJ whole genome shotgun (WGS) entry which is preliminary data.</text>
</comment>
<dbReference type="GO" id="GO:0006281">
    <property type="term" value="P:DNA repair"/>
    <property type="evidence" value="ECO:0007669"/>
    <property type="project" value="UniProtKB-UniRule"/>
</dbReference>
<dbReference type="InterPro" id="IPR036397">
    <property type="entry name" value="RNaseH_sf"/>
</dbReference>
<dbReference type="GO" id="GO:0000287">
    <property type="term" value="F:magnesium ion binding"/>
    <property type="evidence" value="ECO:0007669"/>
    <property type="project" value="UniProtKB-UniRule"/>
</dbReference>
<dbReference type="HAMAP" id="MF_00034">
    <property type="entry name" value="RuvC"/>
    <property type="match status" value="1"/>
</dbReference>
<dbReference type="GO" id="GO:0005737">
    <property type="term" value="C:cytoplasm"/>
    <property type="evidence" value="ECO:0007669"/>
    <property type="project" value="UniProtKB-SubCell"/>
</dbReference>
<dbReference type="GO" id="GO:0003677">
    <property type="term" value="F:DNA binding"/>
    <property type="evidence" value="ECO:0007669"/>
    <property type="project" value="UniProtKB-KW"/>
</dbReference>
<dbReference type="CDD" id="cd16962">
    <property type="entry name" value="RuvC"/>
    <property type="match status" value="1"/>
</dbReference>
<dbReference type="PATRIC" id="fig|1359167.3.peg.949"/>
<comment type="function">
    <text evidence="13">The RuvA-RuvB-RuvC complex processes Holliday junction (HJ) DNA during genetic recombination and DNA repair. Endonuclease that resolves HJ intermediates. Cleaves cruciform DNA by making single-stranded nicks across the HJ at symmetrical positions within the homologous arms, yielding a 5'-phosphate and a 3'-hydroxyl group; requires a central core of homology in the junction. The consensus cleavage sequence is 5'-(A/T)TT(C/G)-3'. Cleavage occurs on the 3'-side of the TT dinucleotide at the point of strand exchange. HJ branch migration catalyzed by RuvA-RuvB allows RuvC to scan DNA until it finds its consensus sequence, where it cleaves and resolves the cruciform DNA.</text>
</comment>
<dbReference type="GO" id="GO:0009432">
    <property type="term" value="P:SOS response"/>
    <property type="evidence" value="ECO:0007669"/>
    <property type="project" value="UniProtKB-ARBA"/>
</dbReference>
<evidence type="ECO:0000256" key="1">
    <source>
        <dbReference type="ARBA" id="ARBA00009518"/>
    </source>
</evidence>
<keyword evidence="3 13" id="KW-0540">Nuclease</keyword>
<dbReference type="GO" id="GO:0048476">
    <property type="term" value="C:Holliday junction resolvase complex"/>
    <property type="evidence" value="ECO:0007669"/>
    <property type="project" value="UniProtKB-UniRule"/>
</dbReference>
<evidence type="ECO:0000256" key="13">
    <source>
        <dbReference type="HAMAP-Rule" id="MF_00034"/>
    </source>
</evidence>
<dbReference type="Proteomes" id="UP000033546">
    <property type="component" value="Unassembled WGS sequence"/>
</dbReference>
<dbReference type="EMBL" id="LANU01000003">
    <property type="protein sequence ID" value="KJV63529.1"/>
    <property type="molecule type" value="Genomic_DNA"/>
</dbReference>
<dbReference type="Pfam" id="PF02075">
    <property type="entry name" value="RuvC"/>
    <property type="match status" value="1"/>
</dbReference>
<keyword evidence="10 13" id="KW-0233">DNA recombination</keyword>
<dbReference type="NCBIfam" id="TIGR00228">
    <property type="entry name" value="ruvC"/>
    <property type="match status" value="1"/>
</dbReference>
<evidence type="ECO:0000256" key="12">
    <source>
        <dbReference type="ARBA" id="ARBA00029354"/>
    </source>
</evidence>
<feature type="binding site" evidence="13">
    <location>
        <position position="138"/>
    </location>
    <ligand>
        <name>Mg(2+)</name>
        <dbReference type="ChEBI" id="CHEBI:18420"/>
        <label>1</label>
    </ligand>
</feature>
<reference evidence="15 16" key="1">
    <citation type="submission" date="2015-02" db="EMBL/GenBank/DDBJ databases">
        <title>Genome Sequencing of Rickettsiales.</title>
        <authorList>
            <person name="Daugherty S.C."/>
            <person name="Su Q."/>
            <person name="Abolude K."/>
            <person name="Beier-Sexton M."/>
            <person name="Carlyon J.A."/>
            <person name="Carter R."/>
            <person name="Day N.P."/>
            <person name="Dumler S.J."/>
            <person name="Dyachenko V."/>
            <person name="Godinez A."/>
            <person name="Kurtti T.J."/>
            <person name="Lichay M."/>
            <person name="Mullins K.E."/>
            <person name="Ott S."/>
            <person name="Pappas-Brown V."/>
            <person name="Paris D.H."/>
            <person name="Patel P."/>
            <person name="Richards A.L."/>
            <person name="Sadzewicz L."/>
            <person name="Sears K."/>
            <person name="Seidman D."/>
            <person name="Sengamalay N."/>
            <person name="Stenos J."/>
            <person name="Tallon L.J."/>
            <person name="Vincent G."/>
            <person name="Fraser C.M."/>
            <person name="Munderloh U."/>
            <person name="Dunning-Hotopp J.C."/>
        </authorList>
    </citation>
    <scope>NUCLEOTIDE SEQUENCE [LARGE SCALE GENOMIC DNA]</scope>
    <source>
        <strain evidence="15 16">EmCRT</strain>
    </source>
</reference>
<evidence type="ECO:0000313" key="15">
    <source>
        <dbReference type="EMBL" id="KJV63529.1"/>
    </source>
</evidence>
<dbReference type="Gene3D" id="3.30.420.10">
    <property type="entry name" value="Ribonuclease H-like superfamily/Ribonuclease H"/>
    <property type="match status" value="1"/>
</dbReference>
<keyword evidence="7 13" id="KW-0378">Hydrolase</keyword>
<feature type="active site" evidence="13">
    <location>
        <position position="138"/>
    </location>
</feature>
<evidence type="ECO:0000256" key="14">
    <source>
        <dbReference type="NCBIfam" id="TIGR00228"/>
    </source>
</evidence>
<keyword evidence="5 13" id="KW-0255">Endonuclease</keyword>
<comment type="subunit">
    <text evidence="13">Homodimer which binds Holliday junction (HJ) DNA. The HJ becomes 2-fold symmetrical on binding to RuvC with unstacked arms; it has a different conformation from HJ DNA in complex with RuvA. In the full resolvosome a probable DNA-RuvA(4)-RuvB(12)-RuvC(2) complex forms which resolves the HJ.</text>
</comment>
<evidence type="ECO:0000256" key="8">
    <source>
        <dbReference type="ARBA" id="ARBA00022842"/>
    </source>
</evidence>
<feature type="active site" evidence="13">
    <location>
        <position position="7"/>
    </location>
</feature>
<evidence type="ECO:0000256" key="10">
    <source>
        <dbReference type="ARBA" id="ARBA00023172"/>
    </source>
</evidence>
<feature type="binding site" evidence="13">
    <location>
        <position position="66"/>
    </location>
    <ligand>
        <name>Mg(2+)</name>
        <dbReference type="ChEBI" id="CHEBI:18420"/>
        <label>2</label>
    </ligand>
</feature>
<gene>
    <name evidence="13 15" type="primary">ruvC</name>
    <name evidence="15" type="ORF">EMUCRT_0986</name>
</gene>
<keyword evidence="11 13" id="KW-0234">DNA repair</keyword>
<evidence type="ECO:0000256" key="6">
    <source>
        <dbReference type="ARBA" id="ARBA00022763"/>
    </source>
</evidence>
<keyword evidence="9 13" id="KW-0238">DNA-binding</keyword>
<evidence type="ECO:0000256" key="5">
    <source>
        <dbReference type="ARBA" id="ARBA00022759"/>
    </source>
</evidence>
<evidence type="ECO:0000313" key="16">
    <source>
        <dbReference type="Proteomes" id="UP000033546"/>
    </source>
</evidence>
<feature type="active site" evidence="13">
    <location>
        <position position="66"/>
    </location>
</feature>
<keyword evidence="6 13" id="KW-0227">DNA damage</keyword>
<dbReference type="PANTHER" id="PTHR30194">
    <property type="entry name" value="CROSSOVER JUNCTION ENDODEOXYRIBONUCLEASE RUVC"/>
    <property type="match status" value="1"/>
</dbReference>
<dbReference type="FunFam" id="3.30.420.10:FF:000002">
    <property type="entry name" value="Crossover junction endodeoxyribonuclease RuvC"/>
    <property type="match status" value="1"/>
</dbReference>
<evidence type="ECO:0000256" key="11">
    <source>
        <dbReference type="ARBA" id="ARBA00023204"/>
    </source>
</evidence>
<comment type="catalytic activity">
    <reaction evidence="12 13">
        <text>Endonucleolytic cleavage at a junction such as a reciprocal single-stranded crossover between two homologous DNA duplexes (Holliday junction).</text>
        <dbReference type="EC" id="3.1.21.10"/>
    </reaction>
</comment>
<organism evidence="15 16">
    <name type="scientific">Ehrlichia cf. muris str. EmCRT</name>
    <dbReference type="NCBI Taxonomy" id="1359167"/>
    <lineage>
        <taxon>Bacteria</taxon>
        <taxon>Pseudomonadati</taxon>
        <taxon>Pseudomonadota</taxon>
        <taxon>Alphaproteobacteria</taxon>
        <taxon>Rickettsiales</taxon>
        <taxon>Anaplasmataceae</taxon>
        <taxon>Ehrlichia</taxon>
    </lineage>
</organism>
<keyword evidence="4 13" id="KW-0479">Metal-binding</keyword>
<dbReference type="AlphaFoldDB" id="A0A0F3N9C1"/>
<accession>A0A0F3N9C1</accession>
<comment type="subcellular location">
    <subcellularLocation>
        <location evidence="13">Cytoplasm</location>
    </subcellularLocation>
</comment>
<evidence type="ECO:0000256" key="2">
    <source>
        <dbReference type="ARBA" id="ARBA00022490"/>
    </source>
</evidence>
<evidence type="ECO:0000256" key="7">
    <source>
        <dbReference type="ARBA" id="ARBA00022801"/>
    </source>
</evidence>
<dbReference type="InterPro" id="IPR012337">
    <property type="entry name" value="RNaseH-like_sf"/>
</dbReference>
<comment type="cofactor">
    <cofactor evidence="13">
        <name>Mg(2+)</name>
        <dbReference type="ChEBI" id="CHEBI:18420"/>
    </cofactor>
    <text evidence="13">Binds 2 Mg(2+) ion per subunit.</text>
</comment>
<keyword evidence="2 13" id="KW-0963">Cytoplasm</keyword>
<dbReference type="EC" id="3.1.21.10" evidence="13 14"/>
<dbReference type="InterPro" id="IPR002176">
    <property type="entry name" value="X-over_junc_endoDNase_RuvC"/>
</dbReference>
<dbReference type="PANTHER" id="PTHR30194:SF3">
    <property type="entry name" value="CROSSOVER JUNCTION ENDODEOXYRIBONUCLEASE RUVC"/>
    <property type="match status" value="1"/>
</dbReference>
<sequence length="156" mass="17361">MKIIGLDPGLNCTGWGVLSIDKDIQLIDKGVIITNRKETTSQRLNKIHVDLLRILKLHSADSASMEEVFVNKNPKSSISLCYARGILLLTLNIINIPVFEYSTNHVKKSVTGNGHAKKEQVHFMVEKILNIKCLGAYDISDAIAVALCHAYSRKNF</sequence>
<feature type="binding site" evidence="13">
    <location>
        <position position="7"/>
    </location>
    <ligand>
        <name>Mg(2+)</name>
        <dbReference type="ChEBI" id="CHEBI:18420"/>
        <label>1</label>
    </ligand>
</feature>
<proteinExistence type="inferred from homology"/>
<dbReference type="RefSeq" id="WP_045805248.1">
    <property type="nucleotide sequence ID" value="NZ_LANU01000003.1"/>
</dbReference>
<dbReference type="SUPFAM" id="SSF53098">
    <property type="entry name" value="Ribonuclease H-like"/>
    <property type="match status" value="1"/>
</dbReference>
<dbReference type="PRINTS" id="PR00696">
    <property type="entry name" value="RSOLVASERUVC"/>
</dbReference>
<comment type="similarity">
    <text evidence="1 13">Belongs to the RuvC family.</text>
</comment>
<dbReference type="InterPro" id="IPR020563">
    <property type="entry name" value="X-over_junc_endoDNase_Mg_BS"/>
</dbReference>
<protein>
    <recommendedName>
        <fullName evidence="13 14">Crossover junction endodeoxyribonuclease RuvC</fullName>
        <ecNumber evidence="13 14">3.1.21.10</ecNumber>
    </recommendedName>
    <alternativeName>
        <fullName evidence="13">Holliday junction nuclease RuvC</fullName>
    </alternativeName>
    <alternativeName>
        <fullName evidence="13">Holliday junction resolvase RuvC</fullName>
    </alternativeName>
</protein>
<dbReference type="GO" id="GO:0006310">
    <property type="term" value="P:DNA recombination"/>
    <property type="evidence" value="ECO:0007669"/>
    <property type="project" value="UniProtKB-UniRule"/>
</dbReference>
<evidence type="ECO:0000256" key="4">
    <source>
        <dbReference type="ARBA" id="ARBA00022723"/>
    </source>
</evidence>
<name>A0A0F3N9C1_9RICK</name>
<evidence type="ECO:0000256" key="3">
    <source>
        <dbReference type="ARBA" id="ARBA00022722"/>
    </source>
</evidence>
<keyword evidence="8 13" id="KW-0460">Magnesium</keyword>